<dbReference type="InterPro" id="IPR004840">
    <property type="entry name" value="Amino_acid_permease_CS"/>
</dbReference>
<feature type="transmembrane region" description="Helical" evidence="7">
    <location>
        <begin position="977"/>
        <end position="993"/>
    </location>
</feature>
<organism evidence="10 11">
    <name type="scientific">Gymnopilus dilepis</name>
    <dbReference type="NCBI Taxonomy" id="231916"/>
    <lineage>
        <taxon>Eukaryota</taxon>
        <taxon>Fungi</taxon>
        <taxon>Dikarya</taxon>
        <taxon>Basidiomycota</taxon>
        <taxon>Agaricomycotina</taxon>
        <taxon>Agaricomycetes</taxon>
        <taxon>Agaricomycetidae</taxon>
        <taxon>Agaricales</taxon>
        <taxon>Agaricineae</taxon>
        <taxon>Hymenogastraceae</taxon>
        <taxon>Gymnopilus</taxon>
    </lineage>
</organism>
<evidence type="ECO:0000256" key="1">
    <source>
        <dbReference type="ARBA" id="ARBA00004141"/>
    </source>
</evidence>
<feature type="domain" description="Putative ER transporter 6TM N-terminal" evidence="9">
    <location>
        <begin position="81"/>
        <end position="573"/>
    </location>
</feature>
<feature type="transmembrane region" description="Helical" evidence="7">
    <location>
        <begin position="2206"/>
        <end position="2227"/>
    </location>
</feature>
<feature type="domain" description="DUF2421" evidence="8">
    <location>
        <begin position="1031"/>
        <end position="1251"/>
    </location>
</feature>
<feature type="transmembrane region" description="Helical" evidence="7">
    <location>
        <begin position="146"/>
        <end position="166"/>
    </location>
</feature>
<feature type="transmembrane region" description="Helical" evidence="7">
    <location>
        <begin position="1946"/>
        <end position="1968"/>
    </location>
</feature>
<reference evidence="10 11" key="1">
    <citation type="journal article" date="2018" name="Evol. Lett.">
        <title>Horizontal gene cluster transfer increased hallucinogenic mushroom diversity.</title>
        <authorList>
            <person name="Reynolds H.T."/>
            <person name="Vijayakumar V."/>
            <person name="Gluck-Thaler E."/>
            <person name="Korotkin H.B."/>
            <person name="Matheny P.B."/>
            <person name="Slot J.C."/>
        </authorList>
    </citation>
    <scope>NUCLEOTIDE SEQUENCE [LARGE SCALE GENOMIC DNA]</scope>
    <source>
        <strain evidence="10 11">SRW20</strain>
    </source>
</reference>
<dbReference type="InterPro" id="IPR036047">
    <property type="entry name" value="F-box-like_dom_sf"/>
</dbReference>
<evidence type="ECO:0000259" key="8">
    <source>
        <dbReference type="Pfam" id="PF10334"/>
    </source>
</evidence>
<dbReference type="PROSITE" id="PS00218">
    <property type="entry name" value="AMINO_ACID_PERMEASE_1"/>
    <property type="match status" value="1"/>
</dbReference>
<feature type="transmembrane region" description="Helical" evidence="7">
    <location>
        <begin position="917"/>
        <end position="940"/>
    </location>
</feature>
<evidence type="ECO:0000256" key="3">
    <source>
        <dbReference type="ARBA" id="ARBA00022692"/>
    </source>
</evidence>
<feature type="transmembrane region" description="Helical" evidence="7">
    <location>
        <begin position="1820"/>
        <end position="1844"/>
    </location>
</feature>
<keyword evidence="5 7" id="KW-0472">Membrane</keyword>
<dbReference type="OrthoDB" id="2274698at2759"/>
<feature type="compositionally biased region" description="Polar residues" evidence="6">
    <location>
        <begin position="405"/>
        <end position="414"/>
    </location>
</feature>
<dbReference type="GO" id="GO:0016020">
    <property type="term" value="C:membrane"/>
    <property type="evidence" value="ECO:0007669"/>
    <property type="project" value="UniProtKB-SubCell"/>
</dbReference>
<comment type="caution">
    <text evidence="10">The sequence shown here is derived from an EMBL/GenBank/DDBJ whole genome shotgun (WGS) entry which is preliminary data.</text>
</comment>
<feature type="transmembrane region" description="Helical" evidence="7">
    <location>
        <begin position="1013"/>
        <end position="1031"/>
    </location>
</feature>
<feature type="region of interest" description="Disordered" evidence="6">
    <location>
        <begin position="672"/>
        <end position="696"/>
    </location>
</feature>
<dbReference type="STRING" id="231916.A0A409VZN4"/>
<feature type="transmembrane region" description="Helical" evidence="7">
    <location>
        <begin position="1850"/>
        <end position="1871"/>
    </location>
</feature>
<dbReference type="InterPro" id="IPR018820">
    <property type="entry name" value="BRE4-related_DUF2421"/>
</dbReference>
<evidence type="ECO:0000256" key="4">
    <source>
        <dbReference type="ARBA" id="ARBA00022989"/>
    </source>
</evidence>
<feature type="transmembrane region" description="Helical" evidence="7">
    <location>
        <begin position="2239"/>
        <end position="2263"/>
    </location>
</feature>
<comment type="subcellular location">
    <subcellularLocation>
        <location evidence="1">Membrane</location>
        <topology evidence="1">Multi-pass membrane protein</topology>
    </subcellularLocation>
</comment>
<feature type="compositionally biased region" description="Basic and acidic residues" evidence="6">
    <location>
        <begin position="25"/>
        <end position="34"/>
    </location>
</feature>
<feature type="transmembrane region" description="Helical" evidence="7">
    <location>
        <begin position="1974"/>
        <end position="1992"/>
    </location>
</feature>
<gene>
    <name evidence="10" type="ORF">CVT26_007627</name>
</gene>
<feature type="compositionally biased region" description="Low complexity" evidence="6">
    <location>
        <begin position="675"/>
        <end position="686"/>
    </location>
</feature>
<dbReference type="InterPro" id="IPR018823">
    <property type="entry name" value="ArAE_2_N"/>
</dbReference>
<feature type="transmembrane region" description="Helical" evidence="7">
    <location>
        <begin position="2275"/>
        <end position="2294"/>
    </location>
</feature>
<keyword evidence="3 7" id="KW-0812">Transmembrane</keyword>
<evidence type="ECO:0000259" key="9">
    <source>
        <dbReference type="Pfam" id="PF10337"/>
    </source>
</evidence>
<feature type="transmembrane region" description="Helical" evidence="7">
    <location>
        <begin position="952"/>
        <end position="970"/>
    </location>
</feature>
<protein>
    <recommendedName>
        <fullName evidence="12">F-box domain-containing protein</fullName>
    </recommendedName>
</protein>
<feature type="transmembrane region" description="Helical" evidence="7">
    <location>
        <begin position="2051"/>
        <end position="2076"/>
    </location>
</feature>
<feature type="compositionally biased region" description="Low complexity" evidence="6">
    <location>
        <begin position="432"/>
        <end position="446"/>
    </location>
</feature>
<dbReference type="Proteomes" id="UP000284706">
    <property type="component" value="Unassembled WGS sequence"/>
</dbReference>
<dbReference type="InterPro" id="IPR002293">
    <property type="entry name" value="AA/rel_permease1"/>
</dbReference>
<keyword evidence="4 7" id="KW-1133">Transmembrane helix</keyword>
<evidence type="ECO:0000256" key="7">
    <source>
        <dbReference type="SAM" id="Phobius"/>
    </source>
</evidence>
<dbReference type="GO" id="GO:0022857">
    <property type="term" value="F:transmembrane transporter activity"/>
    <property type="evidence" value="ECO:0007669"/>
    <property type="project" value="InterPro"/>
</dbReference>
<accession>A0A409VZN4</accession>
<feature type="transmembrane region" description="Helical" evidence="7">
    <location>
        <begin position="94"/>
        <end position="111"/>
    </location>
</feature>
<evidence type="ECO:0000256" key="2">
    <source>
        <dbReference type="ARBA" id="ARBA00022448"/>
    </source>
</evidence>
<sequence>MQNTSGKRSTPEEPDSSAEPGGNSPHRDVDRLDQPETSAMQEKRVQIVKRRSHTLKTRTCTEAKSSRLWLQIKAYLKSNYSWIPQNFTWTKLKPVIRCALTGWVSIIIFVIPKVEIMMGNAGFLILIASFLSAPSDSFIATVEREFLFLFMSSLTWAWSCLGIFLANLSRRVHVPNVTLAEAISGQYVEAAPSIIIAIFLFFGSAFLLWLRASRGPGPFLFPVIIACLSMDICLTTAALFPYPFYLIGRSVLVPLAIHSGIALLASIFIFPSTISTDFTVRLTSALEPVLSTLNDHTKLLGTPVTSDEFAPLLGAVRKDTRACETELVALAAAGRLLKNDIIYSRFAPRDYLPFQGKLKRLAGRLDGLGVYFALIDPARERFPGTVPPTPAESRPGTPKHPLSRDPSQTSLSEKTTADRPHVPLRQSDSQMSSPAPSIKISASRPSHIQSRTHSARSHLHAHEELHRPWHVHSGSISHRSDTLGQTLHHRLLHSSLLNVARSSAKRTEYAVGTFESQRYLNLEATRLRDPNEDEWNEKIQVLLNNSCTPLLKVCYTGVITIKHWLFNVRKARCPEFLASIGLLPSKNWLPWRNPFSKLLETLGMGRNRLDEEFKRRGDCIRRIQEVREQLVRALEVFREQERHAILEPYKYVFEEEGHYDPEDVTNPLLRKSRTRASAASATPITRQDGEGEGSIVEEERSEFEGVQGEGAREGNAAPPHRCLFNCFLYQYNLMQIASVILEMIDEILHLEDQRTHCQLWTPLERFKRKKWDALSFSGIIDMSNEDDDPDVIQGRGQTNPPSDANSRCATADSNIPSKITGPAFEVETDDLGLPQRRDPDHLPPRNALESLGSFIYIALLSLGTGNVLFAIKGGVLTVLLAMPSLFKHSARIAYENRFVWAIVMGQMSLARFQGDTTFALSARITSTFFGALVGMAMWYISCGSSAGNPYGLAAVCAVCFPFFFYARLYWPIPLLRNFIFFVTIILVIGYSYQNARLDLPGNPGYGWSVAWRRFVAVVCGVSAAFIASFFPPASTIRRYQRQVLATTSCEMGNVYCSVLSFANTKYEPEIQEIITTLLAVRSKLGRLLAMRVNVGYEFSLRGRWPSDRYQQIVDLQLGLSYGLWHLLSVLEHLEPAWSRAFLRRTRFMDPGFQGDVLAVISMITFALRTGSPLPQITPCPLVDRFMLKYHGLNIIHKDSEEDYGLPRTLSMDTLRDEQYLMFSVGIATAFSFITRLDRLMVAVKEVVGEHYHIHGVGVLSSQVPAGYSGSIGVSSALGPRSGGETLDLTTMAKSLLSRLMATATTSSTTSSSTLSAAEDVTSSIHIIPPEILWAVFAFNAHMDPERDNEESALNSLRYISQVCSLWRSIVLGSPSFWGRAFNLAFVLRSQTWCTEIIRRTGQAEMDVLATHSDVTILLSAAVSQFTCKHWSQIRSLVVRTHPDPIPFSLYKIWSHISHQPSNLLHLTIRGSQDIIFDFLTAISLERFPLLRSLDVLESFSILNSGSTSRRFSFSHAPLHSLRRIKMAPSLQVHGMLQFLLDITPAEDCLLDFVGSTFFDPSQASAIDAVSSVLPKYLVLASTRRKSSVGPVANIVFTNSSMEFSTSSLELEDDPSLFRFHLREAASEVSSAASLPEGTLHGFIQHLLPLPLHNIRQLSLDIAPPRFLDHAINSAIDEFTLKLTAVEDLQVNYLTLIYLDNLQRQVSSSGLILPALRNIQTDDEGLSILRGFLGLRLDMGVAAEELTLTVVTENARPNISVLDGLGVKIVTKGKQMAKNEHSTAKAAVAVDVEPVSAMDKDAELLGRLGYKQEFRRNFTPIELFGVGFSIIGLVPSLASVLVYSIPYGGPVAMIWGWAVCGVFLTTIALAMAELGSAAPTSGGLYYWTFKFSSPRWRCLLSWIVGYANTVGNVASVASVDWGCAVQVMAAASIGSGLKFEATTGQTFGVYCALLLCHGLICSLNPVIVARLQKPYILLNILLCLALIIGVPAATPEDFRNNAKYAFGTFQNVTGWTNGWAFLVSFLSPLWAIGAFDSTVHISEEATNADVAIPFAIIFATTSSVIIGWALNIVLAFFMGTDTQSILSSPIGQPMATGTIDSLQLFRTERDVSGLGCDCCRTVSLGHLLNNLTGANSSVHAQVHNGLKHACSRQIFAFSRDGGLPLSSYLYNVSPRTHAPIQCVWFAVFLSFLLGLLAFAGASAIGAVFSLVVAGQYIAYSIPISARFLGGQEVRKGPFRLGVFSLPIAAIAVTFMLFMVVVFMFPADVDPTSSNMNYTVVVLGGTLLLSIVYFYFPKYGGVHWFTGPVRTLDVDLEDEKSRYDLDWTTTPPPSSISTLLPQELKTSTAASSTPKLPSTISGEDMPMQPPVAYSPVFKLPSEILLRIFAFNATMNPSIDNKTPALDNLRALSHVCTRWRMLLLGSPSIWSQSLNLKHLQNLSPKWRDEIVRRAGEAEMDVMARSAGEPFASDFICKHWERIRTLDVTGPGYLRLSQYEVWSNIAQKPSNQLLHLTIFCGRRTVADFLVSVSLSNFPRLQSLEIIEERGFRDPDVAKKISFDPASLPWLRFIYLPSVSSPMMDHVLHFLDSINPAKDCVLRLTGDVSFRNSPPSTINKMSSVLQKYSKLAETAAQVHSWSNPDSARRAIISFLQNYVEMYIQIAPSSFGKVSAFDFSLRDSDHPRPQFESQIYQHIIPALYPFSSAIENLELELELPQFYSDALNSALGHLLSTFTSVKDLLVDDKALQYLGELQSRPSFSSTLIFPFLQTIRTFTRPNLPSFKRYLESRKAMGATIESCTLVIPWISGEETADLSALDGLTGLNVRMRKTMPDVKSGEKHMVIQ</sequence>
<keyword evidence="2" id="KW-0813">Transport</keyword>
<dbReference type="PANTHER" id="PTHR37994:SF1">
    <property type="entry name" value="ER TRANSPORTER 6TM N-TERMINAL DOMAIN-CONTAINING PROTEIN"/>
    <property type="match status" value="1"/>
</dbReference>
<feature type="transmembrane region" description="Helical" evidence="7">
    <location>
        <begin position="1219"/>
        <end position="1236"/>
    </location>
</feature>
<dbReference type="PANTHER" id="PTHR37994">
    <property type="entry name" value="ARAE_2_N DOMAIN-CONTAINING PROTEIN-RELATED"/>
    <property type="match status" value="1"/>
</dbReference>
<proteinExistence type="predicted"/>
<dbReference type="Pfam" id="PF13520">
    <property type="entry name" value="AA_permease_2"/>
    <property type="match status" value="2"/>
</dbReference>
<dbReference type="Gene3D" id="1.20.1280.50">
    <property type="match status" value="1"/>
</dbReference>
<feature type="region of interest" description="Disordered" evidence="6">
    <location>
        <begin position="381"/>
        <end position="459"/>
    </location>
</feature>
<name>A0A409VZN4_9AGAR</name>
<feature type="transmembrane region" description="Helical" evidence="7">
    <location>
        <begin position="2013"/>
        <end position="2031"/>
    </location>
</feature>
<dbReference type="Pfam" id="PF10334">
    <property type="entry name" value="BRE4"/>
    <property type="match status" value="1"/>
</dbReference>
<evidence type="ECO:0000256" key="5">
    <source>
        <dbReference type="ARBA" id="ARBA00023136"/>
    </source>
</evidence>
<evidence type="ECO:0000313" key="10">
    <source>
        <dbReference type="EMBL" id="PPQ71710.1"/>
    </source>
</evidence>
<dbReference type="SUPFAM" id="SSF81383">
    <property type="entry name" value="F-box domain"/>
    <property type="match status" value="1"/>
</dbReference>
<feature type="region of interest" description="Disordered" evidence="6">
    <location>
        <begin position="1"/>
        <end position="44"/>
    </location>
</feature>
<evidence type="ECO:0000313" key="11">
    <source>
        <dbReference type="Proteomes" id="UP000284706"/>
    </source>
</evidence>
<evidence type="ECO:0008006" key="12">
    <source>
        <dbReference type="Google" id="ProtNLM"/>
    </source>
</evidence>
<dbReference type="EMBL" id="NHYE01005491">
    <property type="protein sequence ID" value="PPQ71710.1"/>
    <property type="molecule type" value="Genomic_DNA"/>
</dbReference>
<dbReference type="GO" id="GO:0006865">
    <property type="term" value="P:amino acid transport"/>
    <property type="evidence" value="ECO:0007669"/>
    <property type="project" value="InterPro"/>
</dbReference>
<feature type="transmembrane region" description="Helical" evidence="7">
    <location>
        <begin position="187"/>
        <end position="207"/>
    </location>
</feature>
<dbReference type="InParanoid" id="A0A409VZN4"/>
<dbReference type="Gene3D" id="1.20.1740.10">
    <property type="entry name" value="Amino acid/polyamine transporter I"/>
    <property type="match status" value="1"/>
</dbReference>
<keyword evidence="11" id="KW-1185">Reference proteome</keyword>
<feature type="transmembrane region" description="Helical" evidence="7">
    <location>
        <begin position="219"/>
        <end position="240"/>
    </location>
</feature>
<feature type="transmembrane region" description="Helical" evidence="7">
    <location>
        <begin position="2181"/>
        <end position="2200"/>
    </location>
</feature>
<feature type="transmembrane region" description="Helical" evidence="7">
    <location>
        <begin position="854"/>
        <end position="881"/>
    </location>
</feature>
<evidence type="ECO:0000256" key="6">
    <source>
        <dbReference type="SAM" id="MobiDB-lite"/>
    </source>
</evidence>
<dbReference type="Pfam" id="PF10337">
    <property type="entry name" value="ArAE_2_N"/>
    <property type="match status" value="1"/>
</dbReference>